<accession>A0A975BNL9</accession>
<dbReference type="AlphaFoldDB" id="A0A975BNL9"/>
<evidence type="ECO:0000313" key="1">
    <source>
        <dbReference type="EMBL" id="QTA88846.1"/>
    </source>
</evidence>
<dbReference type="KEGG" id="dmm:dnm_048930"/>
<gene>
    <name evidence="1" type="ORF">dnm_048930</name>
</gene>
<evidence type="ECO:0000313" key="2">
    <source>
        <dbReference type="Proteomes" id="UP000663722"/>
    </source>
</evidence>
<name>A0A975BNL9_9BACT</name>
<proteinExistence type="predicted"/>
<dbReference type="EMBL" id="CP061800">
    <property type="protein sequence ID" value="QTA88846.1"/>
    <property type="molecule type" value="Genomic_DNA"/>
</dbReference>
<protein>
    <submittedName>
        <fullName evidence="1">Uncharacterized protein</fullName>
    </submittedName>
</protein>
<organism evidence="1 2">
    <name type="scientific">Desulfonema magnum</name>
    <dbReference type="NCBI Taxonomy" id="45655"/>
    <lineage>
        <taxon>Bacteria</taxon>
        <taxon>Pseudomonadati</taxon>
        <taxon>Thermodesulfobacteriota</taxon>
        <taxon>Desulfobacteria</taxon>
        <taxon>Desulfobacterales</taxon>
        <taxon>Desulfococcaceae</taxon>
        <taxon>Desulfonema</taxon>
    </lineage>
</organism>
<keyword evidence="2" id="KW-1185">Reference proteome</keyword>
<reference evidence="1" key="1">
    <citation type="journal article" date="2021" name="Microb. Physiol.">
        <title>Proteogenomic Insights into the Physiology of Marine, Sulfate-Reducing, Filamentous Desulfonema limicola and Desulfonema magnum.</title>
        <authorList>
            <person name="Schnaars V."/>
            <person name="Wohlbrand L."/>
            <person name="Scheve S."/>
            <person name="Hinrichs C."/>
            <person name="Reinhardt R."/>
            <person name="Rabus R."/>
        </authorList>
    </citation>
    <scope>NUCLEOTIDE SEQUENCE</scope>
    <source>
        <strain evidence="1">4be13</strain>
    </source>
</reference>
<sequence length="44" mass="5046">MLNFQAALALLISTLHIFSEHYTINYRRPPVPYSGNFFSGRNTS</sequence>
<dbReference type="Proteomes" id="UP000663722">
    <property type="component" value="Chromosome"/>
</dbReference>